<proteinExistence type="predicted"/>
<sequence length="398" mass="42928">MKDVLRQEPAIASSQKNNIQKQLDAALQTIAQLSKACIAEEPAIASSQENNIQKQLDAALQTIAQLSKEACMVEEHASEEEDFNESFDGAEHSIEDEQVVQAVIVPSTDELVDPLLPNDFGSNVAPPTDIAVGILVAEGLPVETEDAAEVCPITGISDPCGSSLASLSSTVAHDDDDEPTTSLNIDIIGPDLCPQPTYISVTSVCHSPIVLDIQQTEKKKRKRFCVDVCSKAIGYPPTRLNSSERRKLIFSFNDPSKVALVVVSKNSNTPSKLLQKLRTTPFKEAFIILGPAKPSMAGKGKAVHMLGEYSPTTPLAPSILQKSDYELLPELTKNFILKSAKSVRGDIQTLQQLAESLGKSDGIAVHKVELKAIRSRDALEKLVAEEARQRGVLLSSAL</sequence>
<evidence type="ECO:0000313" key="2">
    <source>
        <dbReference type="EMBL" id="KAE9383006.1"/>
    </source>
</evidence>
<dbReference type="Proteomes" id="UP000799118">
    <property type="component" value="Unassembled WGS sequence"/>
</dbReference>
<dbReference type="EMBL" id="ML770771">
    <property type="protein sequence ID" value="KAE9383006.1"/>
    <property type="molecule type" value="Genomic_DNA"/>
</dbReference>
<name>A0A6A4GBW9_9AGAR</name>
<organism evidence="2 3">
    <name type="scientific">Gymnopus androsaceus JB14</name>
    <dbReference type="NCBI Taxonomy" id="1447944"/>
    <lineage>
        <taxon>Eukaryota</taxon>
        <taxon>Fungi</taxon>
        <taxon>Dikarya</taxon>
        <taxon>Basidiomycota</taxon>
        <taxon>Agaricomycotina</taxon>
        <taxon>Agaricomycetes</taxon>
        <taxon>Agaricomycetidae</taxon>
        <taxon>Agaricales</taxon>
        <taxon>Marasmiineae</taxon>
        <taxon>Omphalotaceae</taxon>
        <taxon>Gymnopus</taxon>
    </lineage>
</organism>
<evidence type="ECO:0000313" key="3">
    <source>
        <dbReference type="Proteomes" id="UP000799118"/>
    </source>
</evidence>
<reference evidence="2" key="1">
    <citation type="journal article" date="2019" name="Environ. Microbiol.">
        <title>Fungal ecological strategies reflected in gene transcription - a case study of two litter decomposers.</title>
        <authorList>
            <person name="Barbi F."/>
            <person name="Kohler A."/>
            <person name="Barry K."/>
            <person name="Baskaran P."/>
            <person name="Daum C."/>
            <person name="Fauchery L."/>
            <person name="Ihrmark K."/>
            <person name="Kuo A."/>
            <person name="LaButti K."/>
            <person name="Lipzen A."/>
            <person name="Morin E."/>
            <person name="Grigoriev I.V."/>
            <person name="Henrissat B."/>
            <person name="Lindahl B."/>
            <person name="Martin F."/>
        </authorList>
    </citation>
    <scope>NUCLEOTIDE SEQUENCE</scope>
    <source>
        <strain evidence="2">JB14</strain>
    </source>
</reference>
<keyword evidence="3" id="KW-1185">Reference proteome</keyword>
<dbReference type="AlphaFoldDB" id="A0A6A4GBW9"/>
<keyword evidence="1" id="KW-0175">Coiled coil</keyword>
<accession>A0A6A4GBW9</accession>
<protein>
    <submittedName>
        <fullName evidence="2">Uncharacterized protein</fullName>
    </submittedName>
</protein>
<gene>
    <name evidence="2" type="ORF">BT96DRAFT_1009750</name>
</gene>
<feature type="coiled-coil region" evidence="1">
    <location>
        <begin position="16"/>
        <end position="69"/>
    </location>
</feature>
<evidence type="ECO:0000256" key="1">
    <source>
        <dbReference type="SAM" id="Coils"/>
    </source>
</evidence>
<dbReference type="OrthoDB" id="3131738at2759"/>